<dbReference type="InterPro" id="IPR013096">
    <property type="entry name" value="Cupin_2"/>
</dbReference>
<accession>A0A8H3F082</accession>
<dbReference type="EMBL" id="CAJPDT010000013">
    <property type="protein sequence ID" value="CAF9914639.1"/>
    <property type="molecule type" value="Genomic_DNA"/>
</dbReference>
<reference evidence="3" key="1">
    <citation type="submission" date="2021-03" db="EMBL/GenBank/DDBJ databases">
        <authorList>
            <person name="Tagirdzhanova G."/>
        </authorList>
    </citation>
    <scope>NUCLEOTIDE SEQUENCE</scope>
</reference>
<dbReference type="CDD" id="cd02231">
    <property type="entry name" value="cupin_BLL6423-like"/>
    <property type="match status" value="1"/>
</dbReference>
<name>A0A8H3F082_9LECA</name>
<dbReference type="AlphaFoldDB" id="A0A8H3F082"/>
<evidence type="ECO:0000313" key="4">
    <source>
        <dbReference type="Proteomes" id="UP000664534"/>
    </source>
</evidence>
<dbReference type="InterPro" id="IPR011051">
    <property type="entry name" value="RmlC_Cupin_sf"/>
</dbReference>
<evidence type="ECO:0000313" key="3">
    <source>
        <dbReference type="EMBL" id="CAF9914639.1"/>
    </source>
</evidence>
<evidence type="ECO:0000259" key="2">
    <source>
        <dbReference type="Pfam" id="PF07883"/>
    </source>
</evidence>
<proteinExistence type="predicted"/>
<dbReference type="OrthoDB" id="5840532at2759"/>
<dbReference type="SUPFAM" id="SSF51182">
    <property type="entry name" value="RmlC-like cupins"/>
    <property type="match status" value="1"/>
</dbReference>
<feature type="compositionally biased region" description="Polar residues" evidence="1">
    <location>
        <begin position="1"/>
        <end position="13"/>
    </location>
</feature>
<feature type="domain" description="Cupin type-2" evidence="2">
    <location>
        <begin position="94"/>
        <end position="161"/>
    </location>
</feature>
<sequence>MTSRPANETQLSPNLPGLTHHITGHDASGHAIVETDRPGTWTPWINNTMAFDVVYTTSAFPPNMNGDADIATHDKVIQSQQLGLVNPNGTVARIVDFSPGAQPLMHRTQSLDYGIVLEGEVEMILDDGVTRVLKRGDVAVQRGTNHGWRNTSGTEWARMFFVLQHAQKIEIGGKELGADLSNAGSDAEGLLGKEK</sequence>
<feature type="region of interest" description="Disordered" evidence="1">
    <location>
        <begin position="1"/>
        <end position="23"/>
    </location>
</feature>
<dbReference type="Pfam" id="PF07883">
    <property type="entry name" value="Cupin_2"/>
    <property type="match status" value="1"/>
</dbReference>
<dbReference type="Proteomes" id="UP000664534">
    <property type="component" value="Unassembled WGS sequence"/>
</dbReference>
<evidence type="ECO:0000256" key="1">
    <source>
        <dbReference type="SAM" id="MobiDB-lite"/>
    </source>
</evidence>
<organism evidence="3 4">
    <name type="scientific">Imshaugia aleurites</name>
    <dbReference type="NCBI Taxonomy" id="172621"/>
    <lineage>
        <taxon>Eukaryota</taxon>
        <taxon>Fungi</taxon>
        <taxon>Dikarya</taxon>
        <taxon>Ascomycota</taxon>
        <taxon>Pezizomycotina</taxon>
        <taxon>Lecanoromycetes</taxon>
        <taxon>OSLEUM clade</taxon>
        <taxon>Lecanoromycetidae</taxon>
        <taxon>Lecanorales</taxon>
        <taxon>Lecanorineae</taxon>
        <taxon>Parmeliaceae</taxon>
        <taxon>Imshaugia</taxon>
    </lineage>
</organism>
<protein>
    <recommendedName>
        <fullName evidence="2">Cupin type-2 domain-containing protein</fullName>
    </recommendedName>
</protein>
<dbReference type="Gene3D" id="2.60.120.10">
    <property type="entry name" value="Jelly Rolls"/>
    <property type="match status" value="1"/>
</dbReference>
<dbReference type="InterPro" id="IPR014710">
    <property type="entry name" value="RmlC-like_jellyroll"/>
</dbReference>
<gene>
    <name evidence="3" type="ORF">IMSHALPRED_001967</name>
</gene>
<keyword evidence="4" id="KW-1185">Reference proteome</keyword>
<comment type="caution">
    <text evidence="3">The sequence shown here is derived from an EMBL/GenBank/DDBJ whole genome shotgun (WGS) entry which is preliminary data.</text>
</comment>
<dbReference type="PANTHER" id="PTHR36156">
    <property type="entry name" value="SLR2101 PROTEIN"/>
    <property type="match status" value="1"/>
</dbReference>
<dbReference type="PANTHER" id="PTHR36156:SF2">
    <property type="entry name" value="CUPIN TYPE-2 DOMAIN-CONTAINING PROTEIN"/>
    <property type="match status" value="1"/>
</dbReference>
<dbReference type="InterPro" id="IPR047142">
    <property type="entry name" value="OryJ/VirC-like"/>
</dbReference>